<dbReference type="AlphaFoldDB" id="A0A150J8W2"/>
<name>A0A150J8W2_9EURY</name>
<dbReference type="EMBL" id="LNGC01000003">
    <property type="protein sequence ID" value="KYC53659.1"/>
    <property type="molecule type" value="Genomic_DNA"/>
</dbReference>
<evidence type="ECO:0000313" key="1">
    <source>
        <dbReference type="EMBL" id="KYC53659.1"/>
    </source>
</evidence>
<comment type="caution">
    <text evidence="1">The sequence shown here is derived from an EMBL/GenBank/DDBJ whole genome shotgun (WGS) entry which is preliminary data.</text>
</comment>
<dbReference type="Proteomes" id="UP000075398">
    <property type="component" value="Unassembled WGS sequence"/>
</dbReference>
<sequence>MCTYSKSMRIESKGDLKSKLIFILVIMPINKAIKLT</sequence>
<evidence type="ECO:0000313" key="2">
    <source>
        <dbReference type="Proteomes" id="UP000075398"/>
    </source>
</evidence>
<protein>
    <submittedName>
        <fullName evidence="1">Uncharacterized protein</fullName>
    </submittedName>
</protein>
<proteinExistence type="predicted"/>
<reference evidence="1 2" key="1">
    <citation type="journal article" date="2016" name="ISME J.">
        <title>Chasing the elusive Euryarchaeota class WSA2: genomes reveal a uniquely fastidious methyl-reducing methanogen.</title>
        <authorList>
            <person name="Nobu M.K."/>
            <person name="Narihiro T."/>
            <person name="Kuroda K."/>
            <person name="Mei R."/>
            <person name="Liu W.T."/>
        </authorList>
    </citation>
    <scope>NUCLEOTIDE SEQUENCE [LARGE SCALE GENOMIC DNA]</scope>
    <source>
        <strain evidence="1">U1lsi0528_Bin055</strain>
    </source>
</reference>
<accession>A0A150J8W2</accession>
<gene>
    <name evidence="1" type="ORF">AMQ22_00189</name>
</gene>
<organism evidence="1 2">
    <name type="scientific">Candidatus Methanofastidiosum methylothiophilum</name>
    <dbReference type="NCBI Taxonomy" id="1705564"/>
    <lineage>
        <taxon>Archaea</taxon>
        <taxon>Methanobacteriati</taxon>
        <taxon>Methanobacteriota</taxon>
        <taxon>Stenosarchaea group</taxon>
        <taxon>Candidatus Methanofastidiosia</taxon>
        <taxon>Candidatus Methanofastidiosales</taxon>
        <taxon>Candidatus Methanofastidiosaceae</taxon>
        <taxon>Candidatus Methanofastidiosum</taxon>
    </lineage>
</organism>